<dbReference type="Proteomes" id="UP000248021">
    <property type="component" value="Unassembled WGS sequence"/>
</dbReference>
<evidence type="ECO:0000313" key="7">
    <source>
        <dbReference type="Proteomes" id="UP000248021"/>
    </source>
</evidence>
<keyword evidence="5" id="KW-0813">Transport</keyword>
<dbReference type="InterPro" id="IPR035906">
    <property type="entry name" value="MetI-like_sf"/>
</dbReference>
<feature type="transmembrane region" description="Helical" evidence="5">
    <location>
        <begin position="243"/>
        <end position="269"/>
    </location>
</feature>
<dbReference type="GO" id="GO:0005886">
    <property type="term" value="C:plasma membrane"/>
    <property type="evidence" value="ECO:0007669"/>
    <property type="project" value="UniProtKB-SubCell"/>
</dbReference>
<dbReference type="AlphaFoldDB" id="A0A2V3UCS8"/>
<evidence type="ECO:0000256" key="1">
    <source>
        <dbReference type="ARBA" id="ARBA00004651"/>
    </source>
</evidence>
<sequence>MYYLRTALQYTVTLLVVLTANFLLPRLAPGNPINALLGSDVVENMTKDQIERIMEEFDLHLPLWQQYVHYLTSFIHGDLGNSIVLGMPVSQVLMQRLPWTLLLMGGALLFSTVVGSLLGAYSAWRRGRAADLATISGVLFVGSLPPFWLAMMLIILFSTTLQWLPSYGAYPIGTPSGSWAWYVGVAKRLVMPTLALGLVMAANVLLIARSATMMALDQDYVTFARAKGLSEQRIFFRHAFRNALLPLVTNVMMSIGSLVGGALVIETVFSYPGLGSLIVMAVNARDYNLLQGIFILVSLSVILANLAADLMYPLVDPRTAEGDPA</sequence>
<dbReference type="EMBL" id="QJJK01000003">
    <property type="protein sequence ID" value="PXW61958.1"/>
    <property type="molecule type" value="Genomic_DNA"/>
</dbReference>
<feature type="transmembrane region" description="Helical" evidence="5">
    <location>
        <begin position="97"/>
        <end position="120"/>
    </location>
</feature>
<feature type="transmembrane region" description="Helical" evidence="5">
    <location>
        <begin position="189"/>
        <end position="208"/>
    </location>
</feature>
<organism evidence="6 7">
    <name type="scientific">Chelatococcus asaccharovorans</name>
    <dbReference type="NCBI Taxonomy" id="28210"/>
    <lineage>
        <taxon>Bacteria</taxon>
        <taxon>Pseudomonadati</taxon>
        <taxon>Pseudomonadota</taxon>
        <taxon>Alphaproteobacteria</taxon>
        <taxon>Hyphomicrobiales</taxon>
        <taxon>Chelatococcaceae</taxon>
        <taxon>Chelatococcus</taxon>
    </lineage>
</organism>
<dbReference type="CDD" id="cd06261">
    <property type="entry name" value="TM_PBP2"/>
    <property type="match status" value="1"/>
</dbReference>
<evidence type="ECO:0000256" key="5">
    <source>
        <dbReference type="RuleBase" id="RU363032"/>
    </source>
</evidence>
<dbReference type="RefSeq" id="WP_170147163.1">
    <property type="nucleotide sequence ID" value="NZ_CAKNFM010000006.1"/>
</dbReference>
<keyword evidence="4 5" id="KW-0472">Membrane</keyword>
<keyword evidence="3 5" id="KW-1133">Transmembrane helix</keyword>
<dbReference type="PROSITE" id="PS50928">
    <property type="entry name" value="ABC_TM1"/>
    <property type="match status" value="1"/>
</dbReference>
<dbReference type="InterPro" id="IPR000515">
    <property type="entry name" value="MetI-like"/>
</dbReference>
<name>A0A2V3UCS8_9HYPH</name>
<dbReference type="PANTHER" id="PTHR43376">
    <property type="entry name" value="OLIGOPEPTIDE TRANSPORT SYSTEM PERMEASE PROTEIN"/>
    <property type="match status" value="1"/>
</dbReference>
<accession>A0A2V3UCS8</accession>
<dbReference type="Gene3D" id="1.10.3720.10">
    <property type="entry name" value="MetI-like"/>
    <property type="match status" value="1"/>
</dbReference>
<evidence type="ECO:0000256" key="3">
    <source>
        <dbReference type="ARBA" id="ARBA00022989"/>
    </source>
</evidence>
<reference evidence="6 7" key="1">
    <citation type="submission" date="2018-05" db="EMBL/GenBank/DDBJ databases">
        <title>Genomic Encyclopedia of Type Strains, Phase IV (KMG-IV): sequencing the most valuable type-strain genomes for metagenomic binning, comparative biology and taxonomic classification.</title>
        <authorList>
            <person name="Goeker M."/>
        </authorList>
    </citation>
    <scope>NUCLEOTIDE SEQUENCE [LARGE SCALE GENOMIC DNA]</scope>
    <source>
        <strain evidence="6 7">DSM 6462</strain>
    </source>
</reference>
<feature type="transmembrane region" description="Helical" evidence="5">
    <location>
        <begin position="7"/>
        <end position="24"/>
    </location>
</feature>
<comment type="subcellular location">
    <subcellularLocation>
        <location evidence="1 5">Cell membrane</location>
        <topology evidence="1 5">Multi-pass membrane protein</topology>
    </subcellularLocation>
</comment>
<evidence type="ECO:0000313" key="6">
    <source>
        <dbReference type="EMBL" id="PXW61958.1"/>
    </source>
</evidence>
<dbReference type="SUPFAM" id="SSF161098">
    <property type="entry name" value="MetI-like"/>
    <property type="match status" value="1"/>
</dbReference>
<proteinExistence type="inferred from homology"/>
<dbReference type="PANTHER" id="PTHR43376:SF1">
    <property type="entry name" value="OLIGOPEPTIDE TRANSPORT SYSTEM PERMEASE PROTEIN"/>
    <property type="match status" value="1"/>
</dbReference>
<keyword evidence="7" id="KW-1185">Reference proteome</keyword>
<feature type="transmembrane region" description="Helical" evidence="5">
    <location>
        <begin position="132"/>
        <end position="157"/>
    </location>
</feature>
<dbReference type="GO" id="GO:0055085">
    <property type="term" value="P:transmembrane transport"/>
    <property type="evidence" value="ECO:0007669"/>
    <property type="project" value="InterPro"/>
</dbReference>
<protein>
    <submittedName>
        <fullName evidence="6">Peptide/nickel transport system permease protein</fullName>
    </submittedName>
</protein>
<keyword evidence="2 5" id="KW-0812">Transmembrane</keyword>
<comment type="caution">
    <text evidence="6">The sequence shown here is derived from an EMBL/GenBank/DDBJ whole genome shotgun (WGS) entry which is preliminary data.</text>
</comment>
<gene>
    <name evidence="6" type="ORF">C7450_103480</name>
</gene>
<feature type="transmembrane region" description="Helical" evidence="5">
    <location>
        <begin position="289"/>
        <end position="308"/>
    </location>
</feature>
<dbReference type="Pfam" id="PF00528">
    <property type="entry name" value="BPD_transp_1"/>
    <property type="match status" value="1"/>
</dbReference>
<evidence type="ECO:0000256" key="2">
    <source>
        <dbReference type="ARBA" id="ARBA00022692"/>
    </source>
</evidence>
<evidence type="ECO:0000256" key="4">
    <source>
        <dbReference type="ARBA" id="ARBA00023136"/>
    </source>
</evidence>
<comment type="similarity">
    <text evidence="5">Belongs to the binding-protein-dependent transport system permease family.</text>
</comment>